<dbReference type="GO" id="GO:0004065">
    <property type="term" value="F:arylsulfatase activity"/>
    <property type="evidence" value="ECO:0007669"/>
    <property type="project" value="TreeGrafter"/>
</dbReference>
<name>A0A172TGA0_9BACL</name>
<dbReference type="Proteomes" id="UP000076927">
    <property type="component" value="Chromosome"/>
</dbReference>
<dbReference type="InterPro" id="IPR017850">
    <property type="entry name" value="Alkaline_phosphatase_core_sf"/>
</dbReference>
<dbReference type="InterPro" id="IPR000917">
    <property type="entry name" value="Sulfatase_N"/>
</dbReference>
<dbReference type="SUPFAM" id="SSF53649">
    <property type="entry name" value="Alkaline phosphatase-like"/>
    <property type="match status" value="1"/>
</dbReference>
<dbReference type="KEGG" id="pswu:SY83_05930"/>
<feature type="compositionally biased region" description="Polar residues" evidence="1">
    <location>
        <begin position="439"/>
        <end position="449"/>
    </location>
</feature>
<dbReference type="STRING" id="1178515.SY83_05930"/>
<feature type="domain" description="Sulfatase N-terminal" evidence="2">
    <location>
        <begin position="5"/>
        <end position="336"/>
    </location>
</feature>
<feature type="region of interest" description="Disordered" evidence="1">
    <location>
        <begin position="428"/>
        <end position="456"/>
    </location>
</feature>
<dbReference type="PANTHER" id="PTHR46615">
    <property type="entry name" value="ARYLSULFATASE K"/>
    <property type="match status" value="1"/>
</dbReference>
<dbReference type="GO" id="GO:0015024">
    <property type="term" value="F:glucuronate-2-sulfatase activity"/>
    <property type="evidence" value="ECO:0007669"/>
    <property type="project" value="TreeGrafter"/>
</dbReference>
<sequence>MNNSIVMISDEHNPLYSSVYGHPYIRTPNMERLRDQGTVYRHAYCPSPLCSPSRSAFMSGKRVHELQNYSNCNLGIPSDAPTYGDVLREQGVYTAYFGKTDVYAPGEQLGFSEMHYSKDRPVPGDAHFGRRPLSIRKGAAQRADGYGVKQDAFNNDLKVMDAALRWLDEVSPTIQSRWCLTINLVNPHFPQWNTSPYWDLYPQAADLPAWGRDEESARHEYARDLRGHFETDLFTEEQIRGLRRGYAGNVAFVDDQLGRLLDKMEAQGLLNTTQIIYTSDHGEMLGKFGMWWKCSLYEDSVRIPCLAAGPGYAKAAEVTTPVDLHDVQASLFHAAQVPRPASWVGEPLQTIAAQDEDRVIFSEYHGHGTRSGAYMIRKGAWKLIYYMEAPHQLFHLSEDPDERRNVYEAHPDKAQELEEELRRICSPERENERAHEFQKNQLESLSELQNPYREDG</sequence>
<evidence type="ECO:0000313" key="4">
    <source>
        <dbReference type="Proteomes" id="UP000076927"/>
    </source>
</evidence>
<keyword evidence="4" id="KW-1185">Reference proteome</keyword>
<dbReference type="PATRIC" id="fig|1178515.4.peg.1185"/>
<dbReference type="PANTHER" id="PTHR46615:SF1">
    <property type="entry name" value="ARYLSULFATASE K"/>
    <property type="match status" value="1"/>
</dbReference>
<organism evidence="3 4">
    <name type="scientific">Paenibacillus swuensis</name>
    <dbReference type="NCBI Taxonomy" id="1178515"/>
    <lineage>
        <taxon>Bacteria</taxon>
        <taxon>Bacillati</taxon>
        <taxon>Bacillota</taxon>
        <taxon>Bacilli</taxon>
        <taxon>Bacillales</taxon>
        <taxon>Paenibacillaceae</taxon>
        <taxon>Paenibacillus</taxon>
    </lineage>
</organism>
<dbReference type="InterPro" id="IPR051849">
    <property type="entry name" value="GAG-degrading_sulfatase"/>
</dbReference>
<dbReference type="OrthoDB" id="9762324at2"/>
<accession>A0A172TGA0</accession>
<feature type="compositionally biased region" description="Basic and acidic residues" evidence="1">
    <location>
        <begin position="428"/>
        <end position="438"/>
    </location>
</feature>
<evidence type="ECO:0000259" key="2">
    <source>
        <dbReference type="Pfam" id="PF00884"/>
    </source>
</evidence>
<dbReference type="EMBL" id="CP011388">
    <property type="protein sequence ID" value="ANE45907.1"/>
    <property type="molecule type" value="Genomic_DNA"/>
</dbReference>
<dbReference type="CDD" id="cd16037">
    <property type="entry name" value="sulfatase_like"/>
    <property type="match status" value="1"/>
</dbReference>
<dbReference type="Pfam" id="PF00884">
    <property type="entry name" value="Sulfatase"/>
    <property type="match status" value="1"/>
</dbReference>
<evidence type="ECO:0000313" key="3">
    <source>
        <dbReference type="EMBL" id="ANE45907.1"/>
    </source>
</evidence>
<dbReference type="RefSeq" id="WP_068605158.1">
    <property type="nucleotide sequence ID" value="NZ_CP011388.1"/>
</dbReference>
<dbReference type="AlphaFoldDB" id="A0A172TGA0"/>
<gene>
    <name evidence="3" type="ORF">SY83_05930</name>
</gene>
<dbReference type="Gene3D" id="3.40.720.10">
    <property type="entry name" value="Alkaline Phosphatase, subunit A"/>
    <property type="match status" value="1"/>
</dbReference>
<reference evidence="3 4" key="1">
    <citation type="submission" date="2015-01" db="EMBL/GenBank/DDBJ databases">
        <title>Paenibacillus swuensis/DY6/whole genome sequencing.</title>
        <authorList>
            <person name="Kim M.K."/>
            <person name="Srinivasan S."/>
            <person name="Lee J.-J."/>
        </authorList>
    </citation>
    <scope>NUCLEOTIDE SEQUENCE [LARGE SCALE GENOMIC DNA]</scope>
    <source>
        <strain evidence="3 4">DY6</strain>
    </source>
</reference>
<protein>
    <recommendedName>
        <fullName evidence="2">Sulfatase N-terminal domain-containing protein</fullName>
    </recommendedName>
</protein>
<evidence type="ECO:0000256" key="1">
    <source>
        <dbReference type="SAM" id="MobiDB-lite"/>
    </source>
</evidence>
<proteinExistence type="predicted"/>